<sequence length="147" mass="16829">MSVKVINLITAAVPKIASKEWDQVIKELKKALVIVEQIIRISEILKHILHYTYIFVSSPITTQIIKAKLFTISVRNRVANTCRILESKTSRSRVLLGSNLERLHRHTVVMVAVLLEDLRMKEAVNLLVCADTVVKGTYLEVLNRWRL</sequence>
<comment type="caution">
    <text evidence="1">The sequence shown here is derived from an EMBL/GenBank/DDBJ whole genome shotgun (WGS) entry which is preliminary data.</text>
</comment>
<protein>
    <submittedName>
        <fullName evidence="1">Uncharacterized protein</fullName>
    </submittedName>
</protein>
<keyword evidence="2" id="KW-1185">Reference proteome</keyword>
<dbReference type="EMBL" id="JAPWTJ010001632">
    <property type="protein sequence ID" value="KAJ8970393.1"/>
    <property type="molecule type" value="Genomic_DNA"/>
</dbReference>
<dbReference type="Proteomes" id="UP001162164">
    <property type="component" value="Unassembled WGS sequence"/>
</dbReference>
<proteinExistence type="predicted"/>
<gene>
    <name evidence="1" type="ORF">NQ317_018372</name>
</gene>
<name>A0ABQ9J097_9CUCU</name>
<accession>A0ABQ9J097</accession>
<evidence type="ECO:0000313" key="2">
    <source>
        <dbReference type="Proteomes" id="UP001162164"/>
    </source>
</evidence>
<reference evidence="1" key="1">
    <citation type="journal article" date="2023" name="Insect Mol. Biol.">
        <title>Genome sequencing provides insights into the evolution of gene families encoding plant cell wall-degrading enzymes in longhorned beetles.</title>
        <authorList>
            <person name="Shin N.R."/>
            <person name="Okamura Y."/>
            <person name="Kirsch R."/>
            <person name="Pauchet Y."/>
        </authorList>
    </citation>
    <scope>NUCLEOTIDE SEQUENCE</scope>
    <source>
        <strain evidence="1">MMC_N1</strain>
    </source>
</reference>
<organism evidence="1 2">
    <name type="scientific">Molorchus minor</name>
    <dbReference type="NCBI Taxonomy" id="1323400"/>
    <lineage>
        <taxon>Eukaryota</taxon>
        <taxon>Metazoa</taxon>
        <taxon>Ecdysozoa</taxon>
        <taxon>Arthropoda</taxon>
        <taxon>Hexapoda</taxon>
        <taxon>Insecta</taxon>
        <taxon>Pterygota</taxon>
        <taxon>Neoptera</taxon>
        <taxon>Endopterygota</taxon>
        <taxon>Coleoptera</taxon>
        <taxon>Polyphaga</taxon>
        <taxon>Cucujiformia</taxon>
        <taxon>Chrysomeloidea</taxon>
        <taxon>Cerambycidae</taxon>
        <taxon>Lamiinae</taxon>
        <taxon>Monochamini</taxon>
        <taxon>Molorchus</taxon>
    </lineage>
</organism>
<evidence type="ECO:0000313" key="1">
    <source>
        <dbReference type="EMBL" id="KAJ8970393.1"/>
    </source>
</evidence>